<dbReference type="PROSITE" id="PS50949">
    <property type="entry name" value="HTH_GNTR"/>
    <property type="match status" value="1"/>
</dbReference>
<proteinExistence type="predicted"/>
<gene>
    <name evidence="6" type="ORF">OG308_24045</name>
</gene>
<dbReference type="InterPro" id="IPR008920">
    <property type="entry name" value="TF_FadR/GntR_C"/>
</dbReference>
<evidence type="ECO:0000313" key="6">
    <source>
        <dbReference type="EMBL" id="WTY34374.1"/>
    </source>
</evidence>
<organism evidence="6 7">
    <name type="scientific">Nocardia salmonicida</name>
    <dbReference type="NCBI Taxonomy" id="53431"/>
    <lineage>
        <taxon>Bacteria</taxon>
        <taxon>Bacillati</taxon>
        <taxon>Actinomycetota</taxon>
        <taxon>Actinomycetes</taxon>
        <taxon>Mycobacteriales</taxon>
        <taxon>Nocardiaceae</taxon>
        <taxon>Nocardia</taxon>
    </lineage>
</organism>
<evidence type="ECO:0000256" key="1">
    <source>
        <dbReference type="ARBA" id="ARBA00023015"/>
    </source>
</evidence>
<sequence length="247" mass="26777">MSASHGESVPLSPHKQPNGDGRKLAEQVAMEIETAAMEAGWPVGEVLGSESELIERYGVSRAVFREAVRIVEHHMVARMRRGPGGGLVVTAPDLNAAKRSVALYLDYANVHADDMFEARTAIETTAVRVATERLTEEGVVRLREVLAAEVRPGAEMLESGQAHDLHVTIAELTGNPALHLFARILISLTFQRAGAAPRDYDAEAAAHGVHCAHEAIVDAMIQGDTSLAVHRMRQHLQAVAAYFPERD</sequence>
<evidence type="ECO:0000256" key="2">
    <source>
        <dbReference type="ARBA" id="ARBA00023125"/>
    </source>
</evidence>
<evidence type="ECO:0000259" key="5">
    <source>
        <dbReference type="PROSITE" id="PS50949"/>
    </source>
</evidence>
<protein>
    <submittedName>
        <fullName evidence="6">FCD domain-containing protein</fullName>
    </submittedName>
</protein>
<dbReference type="RefSeq" id="WP_405146691.1">
    <property type="nucleotide sequence ID" value="NZ_CP109527.1"/>
</dbReference>
<dbReference type="Gene3D" id="1.10.10.10">
    <property type="entry name" value="Winged helix-like DNA-binding domain superfamily/Winged helix DNA-binding domain"/>
    <property type="match status" value="1"/>
</dbReference>
<dbReference type="EMBL" id="CP109527">
    <property type="protein sequence ID" value="WTY34374.1"/>
    <property type="molecule type" value="Genomic_DNA"/>
</dbReference>
<dbReference type="InterPro" id="IPR011711">
    <property type="entry name" value="GntR_C"/>
</dbReference>
<name>A0ABZ1N337_9NOCA</name>
<evidence type="ECO:0000256" key="4">
    <source>
        <dbReference type="SAM" id="MobiDB-lite"/>
    </source>
</evidence>
<feature type="region of interest" description="Disordered" evidence="4">
    <location>
        <begin position="1"/>
        <end position="23"/>
    </location>
</feature>
<dbReference type="Proteomes" id="UP001621418">
    <property type="component" value="Chromosome"/>
</dbReference>
<dbReference type="InterPro" id="IPR000524">
    <property type="entry name" value="Tscrpt_reg_HTH_GntR"/>
</dbReference>
<dbReference type="SUPFAM" id="SSF48008">
    <property type="entry name" value="GntR ligand-binding domain-like"/>
    <property type="match status" value="1"/>
</dbReference>
<keyword evidence="3" id="KW-0804">Transcription</keyword>
<evidence type="ECO:0000313" key="7">
    <source>
        <dbReference type="Proteomes" id="UP001621418"/>
    </source>
</evidence>
<dbReference type="PANTHER" id="PTHR43537">
    <property type="entry name" value="TRANSCRIPTIONAL REGULATOR, GNTR FAMILY"/>
    <property type="match status" value="1"/>
</dbReference>
<dbReference type="SMART" id="SM00895">
    <property type="entry name" value="FCD"/>
    <property type="match status" value="1"/>
</dbReference>
<accession>A0ABZ1N337</accession>
<dbReference type="Pfam" id="PF07729">
    <property type="entry name" value="FCD"/>
    <property type="match status" value="1"/>
</dbReference>
<feature type="domain" description="HTH gntR-type" evidence="5">
    <location>
        <begin position="22"/>
        <end position="92"/>
    </location>
</feature>
<reference evidence="6 7" key="1">
    <citation type="submission" date="2022-10" db="EMBL/GenBank/DDBJ databases">
        <title>The complete genomes of actinobacterial strains from the NBC collection.</title>
        <authorList>
            <person name="Joergensen T.S."/>
            <person name="Alvarez Arevalo M."/>
            <person name="Sterndorff E.B."/>
            <person name="Faurdal D."/>
            <person name="Vuksanovic O."/>
            <person name="Mourched A.-S."/>
            <person name="Charusanti P."/>
            <person name="Shaw S."/>
            <person name="Blin K."/>
            <person name="Weber T."/>
        </authorList>
    </citation>
    <scope>NUCLEOTIDE SEQUENCE [LARGE SCALE GENOMIC DNA]</scope>
    <source>
        <strain evidence="6 7">NBC_01413</strain>
    </source>
</reference>
<evidence type="ECO:0000256" key="3">
    <source>
        <dbReference type="ARBA" id="ARBA00023163"/>
    </source>
</evidence>
<keyword evidence="2" id="KW-0238">DNA-binding</keyword>
<dbReference type="PANTHER" id="PTHR43537:SF5">
    <property type="entry name" value="UXU OPERON TRANSCRIPTIONAL REGULATOR"/>
    <property type="match status" value="1"/>
</dbReference>
<dbReference type="Gene3D" id="1.20.120.530">
    <property type="entry name" value="GntR ligand-binding domain-like"/>
    <property type="match status" value="1"/>
</dbReference>
<keyword evidence="7" id="KW-1185">Reference proteome</keyword>
<dbReference type="InterPro" id="IPR036390">
    <property type="entry name" value="WH_DNA-bd_sf"/>
</dbReference>
<dbReference type="InterPro" id="IPR036388">
    <property type="entry name" value="WH-like_DNA-bd_sf"/>
</dbReference>
<dbReference type="SUPFAM" id="SSF46785">
    <property type="entry name" value="Winged helix' DNA-binding domain"/>
    <property type="match status" value="1"/>
</dbReference>
<keyword evidence="1" id="KW-0805">Transcription regulation</keyword>